<name>A0A8C3F7U0_CHRPI</name>
<accession>A0A8C3F7U0</accession>
<dbReference type="AlphaFoldDB" id="A0A8C3F7U0"/>
<reference evidence="2" key="1">
    <citation type="submission" date="2025-08" db="UniProtKB">
        <authorList>
            <consortium name="Ensembl"/>
        </authorList>
    </citation>
    <scope>IDENTIFICATION</scope>
</reference>
<feature type="chain" id="PRO_5034664285" evidence="1">
    <location>
        <begin position="18"/>
        <end position="185"/>
    </location>
</feature>
<protein>
    <submittedName>
        <fullName evidence="2">Uncharacterized protein</fullName>
    </submittedName>
</protein>
<evidence type="ECO:0000256" key="1">
    <source>
        <dbReference type="SAM" id="SignalP"/>
    </source>
</evidence>
<reference evidence="2" key="2">
    <citation type="submission" date="2025-09" db="UniProtKB">
        <authorList>
            <consortium name="Ensembl"/>
        </authorList>
    </citation>
    <scope>IDENTIFICATION</scope>
</reference>
<organism evidence="2 3">
    <name type="scientific">Chrysemys picta bellii</name>
    <name type="common">Western painted turtle</name>
    <name type="synonym">Emys bellii</name>
    <dbReference type="NCBI Taxonomy" id="8478"/>
    <lineage>
        <taxon>Eukaryota</taxon>
        <taxon>Metazoa</taxon>
        <taxon>Chordata</taxon>
        <taxon>Craniata</taxon>
        <taxon>Vertebrata</taxon>
        <taxon>Euteleostomi</taxon>
        <taxon>Archelosauria</taxon>
        <taxon>Testudinata</taxon>
        <taxon>Testudines</taxon>
        <taxon>Cryptodira</taxon>
        <taxon>Durocryptodira</taxon>
        <taxon>Testudinoidea</taxon>
        <taxon>Emydidae</taxon>
        <taxon>Chrysemys</taxon>
    </lineage>
</organism>
<keyword evidence="1" id="KW-0732">Signal</keyword>
<evidence type="ECO:0000313" key="2">
    <source>
        <dbReference type="Ensembl" id="ENSCPBP00000002207.1"/>
    </source>
</evidence>
<keyword evidence="3" id="KW-1185">Reference proteome</keyword>
<evidence type="ECO:0000313" key="3">
    <source>
        <dbReference type="Proteomes" id="UP000694380"/>
    </source>
</evidence>
<proteinExistence type="predicted"/>
<dbReference type="Ensembl" id="ENSCPBT00000002697.1">
    <property type="protein sequence ID" value="ENSCPBP00000002207.1"/>
    <property type="gene ID" value="ENSCPBG00000001783.1"/>
</dbReference>
<dbReference type="Proteomes" id="UP000694380">
    <property type="component" value="Unplaced"/>
</dbReference>
<feature type="signal peptide" evidence="1">
    <location>
        <begin position="1"/>
        <end position="17"/>
    </location>
</feature>
<sequence>MCLCVSFSGCVHLSVYANPSTSVCVCVSVRTCMCVCRHPSSPFVSVCISLCVPLSFCAYILLPSSVCPCACVCLSLCVCVCVSFCACVSVCVSPSCSHSLSNPTLGTVSMKRAAVLRECNRLRRPERRAQPHWNSLASGKKRLTSAYRLGAPVMSPVPGFFGLSPLFIECVCVWGWPGGGNCAKG</sequence>